<feature type="compositionally biased region" description="Basic residues" evidence="1">
    <location>
        <begin position="1"/>
        <end position="11"/>
    </location>
</feature>
<evidence type="ECO:0000313" key="3">
    <source>
        <dbReference type="Proteomes" id="UP001172101"/>
    </source>
</evidence>
<evidence type="ECO:0000313" key="2">
    <source>
        <dbReference type="EMBL" id="KAK0709338.1"/>
    </source>
</evidence>
<accession>A0AA40DRI7</accession>
<keyword evidence="3" id="KW-1185">Reference proteome</keyword>
<dbReference type="Proteomes" id="UP001172101">
    <property type="component" value="Unassembled WGS sequence"/>
</dbReference>
<reference evidence="2" key="1">
    <citation type="submission" date="2023-06" db="EMBL/GenBank/DDBJ databases">
        <title>Genome-scale phylogeny and comparative genomics of the fungal order Sordariales.</title>
        <authorList>
            <consortium name="Lawrence Berkeley National Laboratory"/>
            <person name="Hensen N."/>
            <person name="Bonometti L."/>
            <person name="Westerberg I."/>
            <person name="Brannstrom I.O."/>
            <person name="Guillou S."/>
            <person name="Cros-Aarteil S."/>
            <person name="Calhoun S."/>
            <person name="Haridas S."/>
            <person name="Kuo A."/>
            <person name="Mondo S."/>
            <person name="Pangilinan J."/>
            <person name="Riley R."/>
            <person name="LaButti K."/>
            <person name="Andreopoulos B."/>
            <person name="Lipzen A."/>
            <person name="Chen C."/>
            <person name="Yanf M."/>
            <person name="Daum C."/>
            <person name="Ng V."/>
            <person name="Clum A."/>
            <person name="Steindorff A."/>
            <person name="Ohm R."/>
            <person name="Martin F."/>
            <person name="Silar P."/>
            <person name="Natvig D."/>
            <person name="Lalanne C."/>
            <person name="Gautier V."/>
            <person name="Ament-velasquez S.L."/>
            <person name="Kruys A."/>
            <person name="Hutchinson M.I."/>
            <person name="Powell A.J."/>
            <person name="Barry K."/>
            <person name="Miller A.N."/>
            <person name="Grigoriev I.V."/>
            <person name="Debuchy R."/>
            <person name="Gladieux P."/>
            <person name="Thoren M.H."/>
            <person name="Johannesson H."/>
        </authorList>
    </citation>
    <scope>NUCLEOTIDE SEQUENCE</scope>
    <source>
        <strain evidence="2">SMH2392-1A</strain>
    </source>
</reference>
<gene>
    <name evidence="2" type="ORF">B0T26DRAFT_721227</name>
</gene>
<comment type="caution">
    <text evidence="2">The sequence shown here is derived from an EMBL/GenBank/DDBJ whole genome shotgun (WGS) entry which is preliminary data.</text>
</comment>
<name>A0AA40DRI7_9PEZI</name>
<dbReference type="RefSeq" id="XP_060292642.1">
    <property type="nucleotide sequence ID" value="XM_060442530.1"/>
</dbReference>
<dbReference type="GeneID" id="85325800"/>
<sequence>MKGRPGRRVSKRALTPPHVSIRPRTGLGSTPDPHTIEPAGYMAIVMSWECPSMPGPSRP</sequence>
<dbReference type="EMBL" id="JAUIRO010000006">
    <property type="protein sequence ID" value="KAK0709338.1"/>
    <property type="molecule type" value="Genomic_DNA"/>
</dbReference>
<protein>
    <submittedName>
        <fullName evidence="2">Uncharacterized protein</fullName>
    </submittedName>
</protein>
<feature type="region of interest" description="Disordered" evidence="1">
    <location>
        <begin position="1"/>
        <end position="36"/>
    </location>
</feature>
<proteinExistence type="predicted"/>
<dbReference type="AlphaFoldDB" id="A0AA40DRI7"/>
<organism evidence="2 3">
    <name type="scientific">Lasiosphaeria miniovina</name>
    <dbReference type="NCBI Taxonomy" id="1954250"/>
    <lineage>
        <taxon>Eukaryota</taxon>
        <taxon>Fungi</taxon>
        <taxon>Dikarya</taxon>
        <taxon>Ascomycota</taxon>
        <taxon>Pezizomycotina</taxon>
        <taxon>Sordariomycetes</taxon>
        <taxon>Sordariomycetidae</taxon>
        <taxon>Sordariales</taxon>
        <taxon>Lasiosphaeriaceae</taxon>
        <taxon>Lasiosphaeria</taxon>
    </lineage>
</organism>
<evidence type="ECO:0000256" key="1">
    <source>
        <dbReference type="SAM" id="MobiDB-lite"/>
    </source>
</evidence>